<comment type="caution">
    <text evidence="1">The sequence shown here is derived from an EMBL/GenBank/DDBJ whole genome shotgun (WGS) entry which is preliminary data.</text>
</comment>
<proteinExistence type="predicted"/>
<dbReference type="AlphaFoldDB" id="A0A0F9SDI1"/>
<organism evidence="1">
    <name type="scientific">marine sediment metagenome</name>
    <dbReference type="NCBI Taxonomy" id="412755"/>
    <lineage>
        <taxon>unclassified sequences</taxon>
        <taxon>metagenomes</taxon>
        <taxon>ecological metagenomes</taxon>
    </lineage>
</organism>
<protein>
    <submittedName>
        <fullName evidence="1">Uncharacterized protein</fullName>
    </submittedName>
</protein>
<reference evidence="1" key="1">
    <citation type="journal article" date="2015" name="Nature">
        <title>Complex archaea that bridge the gap between prokaryotes and eukaryotes.</title>
        <authorList>
            <person name="Spang A."/>
            <person name="Saw J.H."/>
            <person name="Jorgensen S.L."/>
            <person name="Zaremba-Niedzwiedzka K."/>
            <person name="Martijn J."/>
            <person name="Lind A.E."/>
            <person name="van Eijk R."/>
            <person name="Schleper C."/>
            <person name="Guy L."/>
            <person name="Ettema T.J."/>
        </authorList>
    </citation>
    <scope>NUCLEOTIDE SEQUENCE</scope>
</reference>
<gene>
    <name evidence="1" type="ORF">LCGC14_0466900</name>
</gene>
<dbReference type="EMBL" id="LAZR01000487">
    <property type="protein sequence ID" value="KKN66915.1"/>
    <property type="molecule type" value="Genomic_DNA"/>
</dbReference>
<name>A0A0F9SDI1_9ZZZZ</name>
<sequence>MAEINHHTIRVAIVIQEGDGNGKVASTYCTKKEIKNLSIKDFVDRIVAPIAAHARSEFFKESEKRARMSA</sequence>
<evidence type="ECO:0000313" key="1">
    <source>
        <dbReference type="EMBL" id="KKN66915.1"/>
    </source>
</evidence>
<accession>A0A0F9SDI1</accession>